<comment type="caution">
    <text evidence="3">The sequence shown here is derived from an EMBL/GenBank/DDBJ whole genome shotgun (WGS) entry which is preliminary data.</text>
</comment>
<organism evidence="3 4">
    <name type="scientific">Paremcibacter congregatus</name>
    <dbReference type="NCBI Taxonomy" id="2043170"/>
    <lineage>
        <taxon>Bacteria</taxon>
        <taxon>Pseudomonadati</taxon>
        <taxon>Pseudomonadota</taxon>
        <taxon>Alphaproteobacteria</taxon>
        <taxon>Emcibacterales</taxon>
        <taxon>Emcibacteraceae</taxon>
        <taxon>Paremcibacter</taxon>
    </lineage>
</organism>
<feature type="region of interest" description="Disordered" evidence="1">
    <location>
        <begin position="1"/>
        <end position="35"/>
    </location>
</feature>
<name>A0A2G4YRM0_9PROT</name>
<keyword evidence="4" id="KW-1185">Reference proteome</keyword>
<dbReference type="NCBIfam" id="TIGR02281">
    <property type="entry name" value="clan_AA_DTGA"/>
    <property type="match status" value="1"/>
</dbReference>
<feature type="transmembrane region" description="Helical" evidence="2">
    <location>
        <begin position="75"/>
        <end position="93"/>
    </location>
</feature>
<dbReference type="AlphaFoldDB" id="A0A2G4YRM0"/>
<accession>A0A2G4YRM0</accession>
<keyword evidence="2" id="KW-0472">Membrane</keyword>
<feature type="compositionally biased region" description="Pro residues" evidence="1">
    <location>
        <begin position="1"/>
        <end position="13"/>
    </location>
</feature>
<dbReference type="Gene3D" id="2.40.70.10">
    <property type="entry name" value="Acid Proteases"/>
    <property type="match status" value="1"/>
</dbReference>
<dbReference type="CDD" id="cd05483">
    <property type="entry name" value="retropepsin_like_bacteria"/>
    <property type="match status" value="1"/>
</dbReference>
<dbReference type="EMBL" id="PDEM01000020">
    <property type="protein sequence ID" value="PHZ84972.1"/>
    <property type="molecule type" value="Genomic_DNA"/>
</dbReference>
<reference evidence="3 4" key="1">
    <citation type="submission" date="2017-10" db="EMBL/GenBank/DDBJ databases">
        <title>Frigbacter circumglobatus gen. nov. sp. nov., isolated from sediment cultured in situ.</title>
        <authorList>
            <person name="Zhao Z."/>
        </authorList>
    </citation>
    <scope>NUCLEOTIDE SEQUENCE [LARGE SCALE GENOMIC DNA]</scope>
    <source>
        <strain evidence="3 4">ZYL</strain>
    </source>
</reference>
<feature type="transmembrane region" description="Helical" evidence="2">
    <location>
        <begin position="105"/>
        <end position="122"/>
    </location>
</feature>
<dbReference type="RefSeq" id="WP_099472564.1">
    <property type="nucleotide sequence ID" value="NZ_CP041025.1"/>
</dbReference>
<sequence length="262" mass="28379">MTDHPNSPPPPSPWGRRPEDPGPDGPRHPKRPPHGVHRKSRFTLFLLGVIAFLLLLIGVAWLLPDESARNIQMGGLLYDGLLLAFVGAGLWAHVASSPGQALRHLAGWVIIGGILALGYSVWTGAGRLGGELDVTRGIQEEGSISFRADRSGHYFVRARVNGAEVLFMVDTGASDVALTRKDANRIGLPVDRIKFDRPYSTANGITYGAGVVLKEIELGPIQRRNIRGSIVKEGLEYSLLGMSFLNQLSGYKVSNGILTLYP</sequence>
<evidence type="ECO:0008006" key="5">
    <source>
        <dbReference type="Google" id="ProtNLM"/>
    </source>
</evidence>
<evidence type="ECO:0000256" key="1">
    <source>
        <dbReference type="SAM" id="MobiDB-lite"/>
    </source>
</evidence>
<keyword evidence="2" id="KW-0812">Transmembrane</keyword>
<proteinExistence type="predicted"/>
<dbReference type="InterPro" id="IPR021109">
    <property type="entry name" value="Peptidase_aspartic_dom_sf"/>
</dbReference>
<evidence type="ECO:0000256" key="2">
    <source>
        <dbReference type="SAM" id="Phobius"/>
    </source>
</evidence>
<dbReference type="Pfam" id="PF13975">
    <property type="entry name" value="gag-asp_proteas"/>
    <property type="match status" value="1"/>
</dbReference>
<evidence type="ECO:0000313" key="4">
    <source>
        <dbReference type="Proteomes" id="UP000229730"/>
    </source>
</evidence>
<dbReference type="Proteomes" id="UP000229730">
    <property type="component" value="Unassembled WGS sequence"/>
</dbReference>
<gene>
    <name evidence="3" type="ORF">CRD36_09630</name>
</gene>
<dbReference type="SUPFAM" id="SSF50630">
    <property type="entry name" value="Acid proteases"/>
    <property type="match status" value="1"/>
</dbReference>
<dbReference type="InParanoid" id="A0A2G4YRM0"/>
<feature type="transmembrane region" description="Helical" evidence="2">
    <location>
        <begin position="42"/>
        <end position="63"/>
    </location>
</feature>
<evidence type="ECO:0000313" key="3">
    <source>
        <dbReference type="EMBL" id="PHZ84972.1"/>
    </source>
</evidence>
<keyword evidence="2" id="KW-1133">Transmembrane helix</keyword>
<dbReference type="InterPro" id="IPR034122">
    <property type="entry name" value="Retropepsin-like_bacterial"/>
</dbReference>
<dbReference type="InterPro" id="IPR011969">
    <property type="entry name" value="Clan_AA_Asp_peptidase_C"/>
</dbReference>
<dbReference type="OrthoDB" id="7595324at2"/>
<protein>
    <recommendedName>
        <fullName evidence="5">TIGR02281 family clan AA aspartic protease</fullName>
    </recommendedName>
</protein>